<name>A0A1W0E2M1_9MICR</name>
<evidence type="ECO:0000256" key="1">
    <source>
        <dbReference type="SAM" id="Phobius"/>
    </source>
</evidence>
<feature type="transmembrane region" description="Helical" evidence="1">
    <location>
        <begin position="243"/>
        <end position="267"/>
    </location>
</feature>
<protein>
    <submittedName>
        <fullName evidence="2">Uncharacterized protein</fullName>
    </submittedName>
</protein>
<keyword evidence="1" id="KW-1133">Transmembrane helix</keyword>
<accession>A0A1W0E2M1</accession>
<evidence type="ECO:0000313" key="2">
    <source>
        <dbReference type="EMBL" id="OQS53477.1"/>
    </source>
</evidence>
<dbReference type="VEuPathDB" id="MicrosporidiaDB:EHP00_623"/>
<keyword evidence="1" id="KW-0812">Transmembrane</keyword>
<comment type="caution">
    <text evidence="2">The sequence shown here is derived from an EMBL/GenBank/DDBJ whole genome shotgun (WGS) entry which is preliminary data.</text>
</comment>
<gene>
    <name evidence="2" type="ORF">EHP00_623</name>
</gene>
<reference evidence="2 3" key="1">
    <citation type="journal article" date="2017" name="Environ. Microbiol.">
        <title>Decay of the glycolytic pathway and adaptation to intranuclear parasitism within Enterocytozoonidae microsporidia.</title>
        <authorList>
            <person name="Wiredu Boakye D."/>
            <person name="Jaroenlak P."/>
            <person name="Prachumwat A."/>
            <person name="Williams T.A."/>
            <person name="Bateman K.S."/>
            <person name="Itsathitphaisarn O."/>
            <person name="Sritunyalucksana K."/>
            <person name="Paszkiewicz K.H."/>
            <person name="Moore K.A."/>
            <person name="Stentiford G.D."/>
            <person name="Williams B.A."/>
        </authorList>
    </citation>
    <scope>NUCLEOTIDE SEQUENCE [LARGE SCALE GENOMIC DNA]</scope>
    <source>
        <strain evidence="2 3">TH1</strain>
    </source>
</reference>
<keyword evidence="3" id="KW-1185">Reference proteome</keyword>
<dbReference type="Proteomes" id="UP000192758">
    <property type="component" value="Unassembled WGS sequence"/>
</dbReference>
<evidence type="ECO:0000313" key="3">
    <source>
        <dbReference type="Proteomes" id="UP000192758"/>
    </source>
</evidence>
<proteinExistence type="predicted"/>
<dbReference type="AlphaFoldDB" id="A0A1W0E2M1"/>
<keyword evidence="1" id="KW-0472">Membrane</keyword>
<organism evidence="2 3">
    <name type="scientific">Ecytonucleospora hepatopenaei</name>
    <dbReference type="NCBI Taxonomy" id="646526"/>
    <lineage>
        <taxon>Eukaryota</taxon>
        <taxon>Fungi</taxon>
        <taxon>Fungi incertae sedis</taxon>
        <taxon>Microsporidia</taxon>
        <taxon>Enterocytozoonidae</taxon>
        <taxon>Ecytonucleospora</taxon>
    </lineage>
</organism>
<dbReference type="EMBL" id="MNPJ01000032">
    <property type="protein sequence ID" value="OQS53477.1"/>
    <property type="molecule type" value="Genomic_DNA"/>
</dbReference>
<sequence>MYFMFIIYFSIFLQKPLNLSSFNNIFSTEKRKEILEKIVFLDFYYCENIKDSNNIMANIEASFEKEKEFLLYEPIPRIKGMLLNFKNGMDMKLKVYEDCYQKIKNFTDILLVNINKDTYFDKTASLDEKEKFIKCFNEENIFILNNFKKYRVEFLNKEHSFYINKARELSEYNIQRINEAKSKNQLDKLKISPSVLKIKNQRDIDNEIKGLQSSKFKELLTKEVTQKDSISKKKSKKQKLSKTTIAIISTLSVLVFIFLVTIIYYSFFYKKIADVK</sequence>